<evidence type="ECO:0000259" key="6">
    <source>
        <dbReference type="Pfam" id="PF05199"/>
    </source>
</evidence>
<comment type="similarity">
    <text evidence="2">Belongs to the GMC oxidoreductase family.</text>
</comment>
<protein>
    <submittedName>
        <fullName evidence="7">Glucose-methanol-choline (GMC) oxidoreductase:NAD binding site</fullName>
    </submittedName>
</protein>
<evidence type="ECO:0000256" key="4">
    <source>
        <dbReference type="ARBA" id="ARBA00022827"/>
    </source>
</evidence>
<evidence type="ECO:0000313" key="7">
    <source>
        <dbReference type="EMBL" id="EYD70414.1"/>
    </source>
</evidence>
<organism evidence="7 8">
    <name type="scientific">Limimaricola hongkongensis DSM 17492</name>
    <dbReference type="NCBI Taxonomy" id="1122180"/>
    <lineage>
        <taxon>Bacteria</taxon>
        <taxon>Pseudomonadati</taxon>
        <taxon>Pseudomonadota</taxon>
        <taxon>Alphaproteobacteria</taxon>
        <taxon>Rhodobacterales</taxon>
        <taxon>Paracoccaceae</taxon>
        <taxon>Limimaricola</taxon>
    </lineage>
</organism>
<gene>
    <name evidence="7" type="ORF">Lokhon_00168</name>
</gene>
<dbReference type="InterPro" id="IPR051473">
    <property type="entry name" value="P2Ox-like"/>
</dbReference>
<dbReference type="InterPro" id="IPR036188">
    <property type="entry name" value="FAD/NAD-bd_sf"/>
</dbReference>
<dbReference type="Proteomes" id="UP000025047">
    <property type="component" value="Plasmid pLokhon02"/>
</dbReference>
<evidence type="ECO:0000256" key="1">
    <source>
        <dbReference type="ARBA" id="ARBA00001974"/>
    </source>
</evidence>
<keyword evidence="4" id="KW-0274">FAD</keyword>
<accession>A0A017H9E6</accession>
<dbReference type="AlphaFoldDB" id="A0A017H9E6"/>
<dbReference type="InterPro" id="IPR007867">
    <property type="entry name" value="GMC_OxRtase_C"/>
</dbReference>
<dbReference type="GO" id="GO:0016614">
    <property type="term" value="F:oxidoreductase activity, acting on CH-OH group of donors"/>
    <property type="evidence" value="ECO:0007669"/>
    <property type="project" value="InterPro"/>
</dbReference>
<geneLocation type="plasmid" evidence="7 8">
    <name>pLokhon02</name>
</geneLocation>
<dbReference type="OrthoDB" id="9798604at2"/>
<sequence>MNLADPPCREASLDEVRAGTGYDAVVIGGGATGGLAAEQLTEAGRRVLLLDAGYRKPLGEAPVGRIVSGFTRLAARPALQRALPYRALVLGQKVLRGAARFRQPVQSQCYAWPSAPDAFVDDIDNPYETPPRQPYRWVRVRQLGGRMIVPAHGKQYYRHSEVDFSPPDAPGWPVDYDEIAPWYDLVERKLGLSGRRESSRWIPDSRIETTIAPNPLQSILLDRLAERYPSYTPILGRHALPRPSVEIAARTGLLGLRKGAVVRSLQLTEAGAVAGVNFVDARSGAEIFAPASAVFLCASAFESTRILMNSSAERHSTRFPAPSPALGRYITDHISAKIEGTLRDRRVAGVRIRTEPEHCICLPRFDTRTAAQGVSSGGFGLRMYLFGGGRGTCHFVAVSDAELEPRDTNRLVLSERRDRWNIPALRIDCRHGARDAAVFGQQVEALRELVELFDIETDISDLAPSVPGASIHECGGARMGTDPSASVLDARNRPWGVKGLYVTDGAAFPAIGIQNPTLTMMALTARACDFHIRATA</sequence>
<dbReference type="Pfam" id="PF05199">
    <property type="entry name" value="GMC_oxred_C"/>
    <property type="match status" value="1"/>
</dbReference>
<dbReference type="PANTHER" id="PTHR42784:SF1">
    <property type="entry name" value="PYRANOSE 2-OXIDASE"/>
    <property type="match status" value="1"/>
</dbReference>
<keyword evidence="5" id="KW-0560">Oxidoreductase</keyword>
<name>A0A017H9E6_9RHOB</name>
<evidence type="ECO:0000313" key="8">
    <source>
        <dbReference type="Proteomes" id="UP000025047"/>
    </source>
</evidence>
<dbReference type="SUPFAM" id="SSF54373">
    <property type="entry name" value="FAD-linked reductases, C-terminal domain"/>
    <property type="match status" value="1"/>
</dbReference>
<evidence type="ECO:0000256" key="3">
    <source>
        <dbReference type="ARBA" id="ARBA00022630"/>
    </source>
</evidence>
<evidence type="ECO:0000256" key="2">
    <source>
        <dbReference type="ARBA" id="ARBA00010790"/>
    </source>
</evidence>
<comment type="cofactor">
    <cofactor evidence="1">
        <name>FAD</name>
        <dbReference type="ChEBI" id="CHEBI:57692"/>
    </cofactor>
</comment>
<dbReference type="PANTHER" id="PTHR42784">
    <property type="entry name" value="PYRANOSE 2-OXIDASE"/>
    <property type="match status" value="1"/>
</dbReference>
<dbReference type="eggNOG" id="COG2303">
    <property type="taxonomic scope" value="Bacteria"/>
</dbReference>
<dbReference type="SUPFAM" id="SSF51905">
    <property type="entry name" value="FAD/NAD(P)-binding domain"/>
    <property type="match status" value="1"/>
</dbReference>
<evidence type="ECO:0000256" key="5">
    <source>
        <dbReference type="ARBA" id="ARBA00023002"/>
    </source>
</evidence>
<dbReference type="HOGENOM" id="CLU_008878_4_0_5"/>
<dbReference type="EMBL" id="APGJ01000010">
    <property type="protein sequence ID" value="EYD70414.1"/>
    <property type="molecule type" value="Genomic_DNA"/>
</dbReference>
<feature type="domain" description="Glucose-methanol-choline oxidoreductase C-terminal" evidence="6">
    <location>
        <begin position="405"/>
        <end position="523"/>
    </location>
</feature>
<keyword evidence="3" id="KW-0285">Flavoprotein</keyword>
<reference evidence="7 8" key="1">
    <citation type="submission" date="2013-03" db="EMBL/GenBank/DDBJ databases">
        <authorList>
            <person name="Fiebig A."/>
            <person name="Goeker M."/>
            <person name="Klenk H.-P.P."/>
        </authorList>
    </citation>
    <scope>NUCLEOTIDE SEQUENCE [LARGE SCALE GENOMIC DNA]</scope>
    <source>
        <strain evidence="7 8">DSM 17492</strain>
        <plasmid evidence="7 8">pLokhon02</plasmid>
    </source>
</reference>
<dbReference type="RefSeq" id="WP_017929807.1">
    <property type="nucleotide sequence ID" value="NZ_CM002676.1"/>
</dbReference>
<dbReference type="PATRIC" id="fig|1122180.6.peg.173"/>
<dbReference type="Gene3D" id="3.50.50.60">
    <property type="entry name" value="FAD/NAD(P)-binding domain"/>
    <property type="match status" value="2"/>
</dbReference>
<keyword evidence="8" id="KW-1185">Reference proteome</keyword>
<proteinExistence type="inferred from homology"/>
<keyword evidence="7" id="KW-0614">Plasmid</keyword>
<comment type="caution">
    <text evidence="7">The sequence shown here is derived from an EMBL/GenBank/DDBJ whole genome shotgun (WGS) entry which is preliminary data.</text>
</comment>